<protein>
    <recommendedName>
        <fullName evidence="3">SpoIIAA-like protein</fullName>
    </recommendedName>
</protein>
<sequence>MTKPDSLFLHYDKGLRLLRWQWRGPIQAAQFQAAFYHLVELSEKEKVRRWLVDTTDMPVVGIDEQAWLSETWLPLFARLQVTDIAIILPTSLHNQLVVETVLADGQRYDCGEIQFFSDVTSALDWLTNSSGRGPELEQEWLAVNFAELEKLNKPATGKAVESANHFSDTF</sequence>
<name>A0A2M9ASE6_9BACT</name>
<evidence type="ECO:0000313" key="1">
    <source>
        <dbReference type="EMBL" id="PJJ48618.1"/>
    </source>
</evidence>
<comment type="caution">
    <text evidence="1">The sequence shown here is derived from an EMBL/GenBank/DDBJ whole genome shotgun (WGS) entry which is preliminary data.</text>
</comment>
<organism evidence="1 2">
    <name type="scientific">Hymenobacter chitinivorans DSM 11115</name>
    <dbReference type="NCBI Taxonomy" id="1121954"/>
    <lineage>
        <taxon>Bacteria</taxon>
        <taxon>Pseudomonadati</taxon>
        <taxon>Bacteroidota</taxon>
        <taxon>Cytophagia</taxon>
        <taxon>Cytophagales</taxon>
        <taxon>Hymenobacteraceae</taxon>
        <taxon>Hymenobacter</taxon>
    </lineage>
</organism>
<evidence type="ECO:0000313" key="2">
    <source>
        <dbReference type="Proteomes" id="UP000228535"/>
    </source>
</evidence>
<proteinExistence type="predicted"/>
<dbReference type="OrthoDB" id="880556at2"/>
<dbReference type="RefSeq" id="WP_157807718.1">
    <property type="nucleotide sequence ID" value="NZ_PGFA01000004.1"/>
</dbReference>
<evidence type="ECO:0008006" key="3">
    <source>
        <dbReference type="Google" id="ProtNLM"/>
    </source>
</evidence>
<accession>A0A2M9ASE6</accession>
<gene>
    <name evidence="1" type="ORF">CLV45_4327</name>
</gene>
<keyword evidence="2" id="KW-1185">Reference proteome</keyword>
<dbReference type="Proteomes" id="UP000228535">
    <property type="component" value="Unassembled WGS sequence"/>
</dbReference>
<dbReference type="AlphaFoldDB" id="A0A2M9ASE6"/>
<reference evidence="1 2" key="1">
    <citation type="submission" date="2017-11" db="EMBL/GenBank/DDBJ databases">
        <title>Genomic Encyclopedia of Archaeal and Bacterial Type Strains, Phase II (KMG-II): From Individual Species to Whole Genera.</title>
        <authorList>
            <person name="Goeker M."/>
        </authorList>
    </citation>
    <scope>NUCLEOTIDE SEQUENCE [LARGE SCALE GENOMIC DNA]</scope>
    <source>
        <strain evidence="1 2">DSM 11115</strain>
    </source>
</reference>
<dbReference type="EMBL" id="PGFA01000004">
    <property type="protein sequence ID" value="PJJ48618.1"/>
    <property type="molecule type" value="Genomic_DNA"/>
</dbReference>